<name>A0ABR8NAK6_9ACTN</name>
<dbReference type="PANTHER" id="PTHR43713">
    <property type="entry name" value="GLUTAMATE-1-SEMIALDEHYDE 2,1-AMINOMUTASE"/>
    <property type="match status" value="1"/>
</dbReference>
<dbReference type="GO" id="GO:0008483">
    <property type="term" value="F:transaminase activity"/>
    <property type="evidence" value="ECO:0007669"/>
    <property type="project" value="UniProtKB-KW"/>
</dbReference>
<keyword evidence="4" id="KW-0808">Transferase</keyword>
<dbReference type="PROSITE" id="PS00600">
    <property type="entry name" value="AA_TRANSFER_CLASS_3"/>
    <property type="match status" value="1"/>
</dbReference>
<dbReference type="EMBL" id="JACXYZ010000001">
    <property type="protein sequence ID" value="MBD3924261.1"/>
    <property type="molecule type" value="Genomic_DNA"/>
</dbReference>
<dbReference type="InterPro" id="IPR005814">
    <property type="entry name" value="Aminotrans_3"/>
</dbReference>
<sequence>MAIETSPDRAAPGAADRYQSVTGSSRALWERSARIFPQGVSGQAKYFAPYPVFVESASGATITDVDGRTYVDLLMGAGPLLLGHSHPAVVEAVRDQAGRMFNPMMPNKGSIDFAERLQAHMPHLERLRFVNTGSEATRSAVRVARAVTGRTKIAKFEGNYHGSDDLFLISTHTRTPAGTPERPEGVLDYAGMSPRLLDETIVLPYNDIENTVARLNEHGHELAAVIMEPVSFSSGGGIPATREFAAAVRAATEAHGIVMIFDEVLCALRLGLAGAPAYLGVTPDLVTIGKAVGGGMPLAAFGGRADLMEAALGADAGPRKIFQSGTFTENPISIAAGAAALTVLETEDGLARADGAGGRLRAGLDEVLTRHGVPHVVTGMGSIVQIHTGVNEVRNRRDTLAGNAALTAEIMLGCTAEGVLWPPVHPAVTSTEHTDTHVDAVLDAVDSVLTRVLPQFSF</sequence>
<keyword evidence="5" id="KW-1185">Reference proteome</keyword>
<comment type="caution">
    <text evidence="4">The sequence shown here is derived from an EMBL/GenBank/DDBJ whole genome shotgun (WGS) entry which is preliminary data.</text>
</comment>
<dbReference type="InterPro" id="IPR049704">
    <property type="entry name" value="Aminotrans_3_PPA_site"/>
</dbReference>
<dbReference type="PANTHER" id="PTHR43713:SF3">
    <property type="entry name" value="GLUTAMATE-1-SEMIALDEHYDE 2,1-AMINOMUTASE 1, CHLOROPLASTIC-RELATED"/>
    <property type="match status" value="1"/>
</dbReference>
<dbReference type="InterPro" id="IPR015422">
    <property type="entry name" value="PyrdxlP-dep_Trfase_small"/>
</dbReference>
<keyword evidence="2 3" id="KW-0663">Pyridoxal phosphate</keyword>
<comment type="similarity">
    <text evidence="3">Belongs to the class-III pyridoxal-phosphate-dependent aminotransferase family.</text>
</comment>
<dbReference type="InterPro" id="IPR015421">
    <property type="entry name" value="PyrdxlP-dep_Trfase_major"/>
</dbReference>
<proteinExistence type="inferred from homology"/>
<dbReference type="InterPro" id="IPR015424">
    <property type="entry name" value="PyrdxlP-dep_Trfase"/>
</dbReference>
<comment type="cofactor">
    <cofactor evidence="1">
        <name>pyridoxal 5'-phosphate</name>
        <dbReference type="ChEBI" id="CHEBI:597326"/>
    </cofactor>
</comment>
<gene>
    <name evidence="4" type="ORF">IEZ26_06480</name>
</gene>
<accession>A0ABR8NAK6</accession>
<reference evidence="4 5" key="1">
    <citation type="submission" date="2020-09" db="EMBL/GenBank/DDBJ databases">
        <title>novel species in genus Nocardioides.</title>
        <authorList>
            <person name="Zhang G."/>
        </authorList>
    </citation>
    <scope>NUCLEOTIDE SEQUENCE [LARGE SCALE GENOMIC DNA]</scope>
    <source>
        <strain evidence="4 5">KCTC 39551</strain>
    </source>
</reference>
<evidence type="ECO:0000313" key="4">
    <source>
        <dbReference type="EMBL" id="MBD3924261.1"/>
    </source>
</evidence>
<keyword evidence="4" id="KW-0032">Aminotransferase</keyword>
<dbReference type="Proteomes" id="UP000618818">
    <property type="component" value="Unassembled WGS sequence"/>
</dbReference>
<organism evidence="4 5">
    <name type="scientific">Nocardioides cavernae</name>
    <dbReference type="NCBI Taxonomy" id="1921566"/>
    <lineage>
        <taxon>Bacteria</taxon>
        <taxon>Bacillati</taxon>
        <taxon>Actinomycetota</taxon>
        <taxon>Actinomycetes</taxon>
        <taxon>Propionibacteriales</taxon>
        <taxon>Nocardioidaceae</taxon>
        <taxon>Nocardioides</taxon>
    </lineage>
</organism>
<protein>
    <submittedName>
        <fullName evidence="4">Aspartate aminotransferase family protein</fullName>
    </submittedName>
</protein>
<dbReference type="PIRSF" id="PIRSF000521">
    <property type="entry name" value="Transaminase_4ab_Lys_Orn"/>
    <property type="match status" value="1"/>
</dbReference>
<evidence type="ECO:0000256" key="1">
    <source>
        <dbReference type="ARBA" id="ARBA00001933"/>
    </source>
</evidence>
<dbReference type="RefSeq" id="WP_191194048.1">
    <property type="nucleotide sequence ID" value="NZ_JACXYZ010000001.1"/>
</dbReference>
<dbReference type="CDD" id="cd00610">
    <property type="entry name" value="OAT_like"/>
    <property type="match status" value="1"/>
</dbReference>
<evidence type="ECO:0000313" key="5">
    <source>
        <dbReference type="Proteomes" id="UP000618818"/>
    </source>
</evidence>
<dbReference type="Gene3D" id="3.40.640.10">
    <property type="entry name" value="Type I PLP-dependent aspartate aminotransferase-like (Major domain)"/>
    <property type="match status" value="1"/>
</dbReference>
<evidence type="ECO:0000256" key="2">
    <source>
        <dbReference type="ARBA" id="ARBA00022898"/>
    </source>
</evidence>
<dbReference type="Pfam" id="PF00202">
    <property type="entry name" value="Aminotran_3"/>
    <property type="match status" value="1"/>
</dbReference>
<dbReference type="SUPFAM" id="SSF53383">
    <property type="entry name" value="PLP-dependent transferases"/>
    <property type="match status" value="1"/>
</dbReference>
<evidence type="ECO:0000256" key="3">
    <source>
        <dbReference type="RuleBase" id="RU003560"/>
    </source>
</evidence>
<dbReference type="Gene3D" id="3.90.1150.10">
    <property type="entry name" value="Aspartate Aminotransferase, domain 1"/>
    <property type="match status" value="1"/>
</dbReference>